<sequence length="511" mass="57801">MTGRKSKKSRFDSEDIRDNHGSSEKSLNRSGLSEKASVSGKSGNSSKIKTHPDKSGDDRGKVLEPDREILESIDRIMNENPQSRIAILLSGHSPFMGQTGDIDGAFLHMVRRKFSISTDQARILFSPASFFPSDQANYARGFAEYYGAVLGVKVLIYRFDSFFYLEKIGTLISLIAYLYGHDSGGNLSRFVMDRIARVCMTDSMGASEVLSRAGDDEAGLALLRSMAHTWGNERREGETVPKRGSGGCRPDFPREIFIPLHDHGMAALDRVLETLESYRRRFQIRARREMARNRKLFETCHGIYGGGGFTEWLARGYDMKVEGECNWDNLMAAWMRGVPLIGYSAHAILFSAHDHMIFPYDEHNRNRNFLQSLEEQYPRVIPRKRDYFAIRPMKGLVPLSIIVHYERQVEELRKFELNYFDESVPEDVMSLRNNCAVACFSTGGDETRILGIWSRISPPYGDRTSEIRYISYETGKPCKLVHGEARTIYPNPAMPGWQGMGGSMRGSCPGE</sequence>
<proteinExistence type="predicted"/>
<dbReference type="InterPro" id="IPR029062">
    <property type="entry name" value="Class_I_gatase-like"/>
</dbReference>
<gene>
    <name evidence="2" type="ORF">CVV64_10915</name>
</gene>
<dbReference type="AlphaFoldDB" id="A0A2N1PPG9"/>
<accession>A0A2N1PPG9</accession>
<protein>
    <submittedName>
        <fullName evidence="2">Uncharacterized protein</fullName>
    </submittedName>
</protein>
<evidence type="ECO:0000256" key="1">
    <source>
        <dbReference type="SAM" id="MobiDB-lite"/>
    </source>
</evidence>
<dbReference type="EMBL" id="PGXC01000007">
    <property type="protein sequence ID" value="PKK90230.1"/>
    <property type="molecule type" value="Genomic_DNA"/>
</dbReference>
<feature type="compositionally biased region" description="Basic and acidic residues" evidence="1">
    <location>
        <begin position="9"/>
        <end position="27"/>
    </location>
</feature>
<name>A0A2N1PPG9_9BACT</name>
<dbReference type="Gene3D" id="3.40.50.880">
    <property type="match status" value="1"/>
</dbReference>
<feature type="region of interest" description="Disordered" evidence="1">
    <location>
        <begin position="1"/>
        <end position="64"/>
    </location>
</feature>
<evidence type="ECO:0000313" key="2">
    <source>
        <dbReference type="EMBL" id="PKK90230.1"/>
    </source>
</evidence>
<comment type="caution">
    <text evidence="2">The sequence shown here is derived from an EMBL/GenBank/DDBJ whole genome shotgun (WGS) entry which is preliminary data.</text>
</comment>
<reference evidence="2 3" key="1">
    <citation type="journal article" date="2017" name="ISME J.">
        <title>Potential for microbial H2 and metal transformations associated with novel bacteria and archaea in deep terrestrial subsurface sediments.</title>
        <authorList>
            <person name="Hernsdorf A.W."/>
            <person name="Amano Y."/>
            <person name="Miyakawa K."/>
            <person name="Ise K."/>
            <person name="Suzuki Y."/>
            <person name="Anantharaman K."/>
            <person name="Probst A."/>
            <person name="Burstein D."/>
            <person name="Thomas B.C."/>
            <person name="Banfield J.F."/>
        </authorList>
    </citation>
    <scope>NUCLEOTIDE SEQUENCE [LARGE SCALE GENOMIC DNA]</scope>
    <source>
        <strain evidence="2">HGW-Wallbacteria-1</strain>
    </source>
</reference>
<dbReference type="Proteomes" id="UP000233256">
    <property type="component" value="Unassembled WGS sequence"/>
</dbReference>
<feature type="compositionally biased region" description="Basic and acidic residues" evidence="1">
    <location>
        <begin position="50"/>
        <end position="64"/>
    </location>
</feature>
<evidence type="ECO:0000313" key="3">
    <source>
        <dbReference type="Proteomes" id="UP000233256"/>
    </source>
</evidence>
<organism evidence="2 3">
    <name type="scientific">Candidatus Wallbacteria bacterium HGW-Wallbacteria-1</name>
    <dbReference type="NCBI Taxonomy" id="2013854"/>
    <lineage>
        <taxon>Bacteria</taxon>
        <taxon>Candidatus Walliibacteriota</taxon>
    </lineage>
</organism>